<evidence type="ECO:0000313" key="8">
    <source>
        <dbReference type="EMBL" id="MCD7452000.1"/>
    </source>
</evidence>
<evidence type="ECO:0000256" key="6">
    <source>
        <dbReference type="ARBA" id="ARBA00023180"/>
    </source>
</evidence>
<keyword evidence="6" id="KW-0325">Glycoprotein</keyword>
<feature type="transmembrane region" description="Helical" evidence="7">
    <location>
        <begin position="20"/>
        <end position="38"/>
    </location>
</feature>
<dbReference type="PRINTS" id="PR00019">
    <property type="entry name" value="LEURICHRPT"/>
</dbReference>
<dbReference type="PANTHER" id="PTHR48063:SF103">
    <property type="entry name" value="LEUCINE-RICH RECEPTOR-LIKE KINASE FAMILY PROTEIN"/>
    <property type="match status" value="1"/>
</dbReference>
<keyword evidence="4 7" id="KW-1133">Transmembrane helix</keyword>
<organism evidence="8 9">
    <name type="scientific">Datura stramonium</name>
    <name type="common">Jimsonweed</name>
    <name type="synonym">Common thornapple</name>
    <dbReference type="NCBI Taxonomy" id="4076"/>
    <lineage>
        <taxon>Eukaryota</taxon>
        <taxon>Viridiplantae</taxon>
        <taxon>Streptophyta</taxon>
        <taxon>Embryophyta</taxon>
        <taxon>Tracheophyta</taxon>
        <taxon>Spermatophyta</taxon>
        <taxon>Magnoliopsida</taxon>
        <taxon>eudicotyledons</taxon>
        <taxon>Gunneridae</taxon>
        <taxon>Pentapetalae</taxon>
        <taxon>asterids</taxon>
        <taxon>lamiids</taxon>
        <taxon>Solanales</taxon>
        <taxon>Solanaceae</taxon>
        <taxon>Solanoideae</taxon>
        <taxon>Datureae</taxon>
        <taxon>Datura</taxon>
    </lineage>
</organism>
<dbReference type="Pfam" id="PF00560">
    <property type="entry name" value="LRR_1"/>
    <property type="match status" value="8"/>
</dbReference>
<evidence type="ECO:0000256" key="7">
    <source>
        <dbReference type="SAM" id="Phobius"/>
    </source>
</evidence>
<keyword evidence="2 7" id="KW-0812">Transmembrane</keyword>
<accession>A0ABS8S171</accession>
<dbReference type="SUPFAM" id="SSF52047">
    <property type="entry name" value="RNI-like"/>
    <property type="match status" value="1"/>
</dbReference>
<evidence type="ECO:0000256" key="3">
    <source>
        <dbReference type="ARBA" id="ARBA00022729"/>
    </source>
</evidence>
<sequence>MASPSDSADSRVIRRRKGPAFEYLVPLVYAPVLPLIRIALRHKPVLRDRLFYGVLAGAFAHGTYLVTDLYDAESNEVTCPGRACFAPILTAQFQNLTSLRILDLGSNHLIGKDLMLLSHLSSLEFLSLGGNDFQANNWFREITKVPSLKELDLSGCGLSKFVPSPAVVNVTRFSSLKKLYLQKNVLNGVFMERLGQVSSLEYLDLSDNQMTGATISDVLPSWFSDLPPNLKILNLSNNHISGRVSEYIVNKQDYMVIDLSSNNFSGPLPLVPTNIQIFYLRKNQFSGSVSSICKSTIVAATSLDLSHNQFSGELPDCWMNIGNLAVLNLAYNNFSGKVPPSLGSLTNLEALYIRQNSFSGMLPSFSQCQLLQILDLGGNKLTGRFPVWIGADLLKLRILSLRFNKFYGSMPSLICQLQFLQILDLSANRLSGKIPSA</sequence>
<dbReference type="InterPro" id="IPR001611">
    <property type="entry name" value="Leu-rich_rpt"/>
</dbReference>
<keyword evidence="5 7" id="KW-0472">Membrane</keyword>
<proteinExistence type="predicted"/>
<dbReference type="Pfam" id="PF13516">
    <property type="entry name" value="LRR_6"/>
    <property type="match status" value="1"/>
</dbReference>
<comment type="subcellular location">
    <subcellularLocation>
        <location evidence="1">Membrane</location>
        <topology evidence="1">Single-pass type I membrane protein</topology>
    </subcellularLocation>
</comment>
<evidence type="ECO:0000256" key="4">
    <source>
        <dbReference type="ARBA" id="ARBA00022989"/>
    </source>
</evidence>
<protein>
    <submittedName>
        <fullName evidence="8">Uncharacterized protein</fullName>
    </submittedName>
</protein>
<comment type="caution">
    <text evidence="8">The sequence shown here is derived from an EMBL/GenBank/DDBJ whole genome shotgun (WGS) entry which is preliminary data.</text>
</comment>
<reference evidence="8 9" key="1">
    <citation type="journal article" date="2021" name="BMC Genomics">
        <title>Datura genome reveals duplications of psychoactive alkaloid biosynthetic genes and high mutation rate following tissue culture.</title>
        <authorList>
            <person name="Rajewski A."/>
            <person name="Carter-House D."/>
            <person name="Stajich J."/>
            <person name="Litt A."/>
        </authorList>
    </citation>
    <scope>NUCLEOTIDE SEQUENCE [LARGE SCALE GENOMIC DNA]</scope>
    <source>
        <strain evidence="8">AR-01</strain>
    </source>
</reference>
<name>A0ABS8S171_DATST</name>
<keyword evidence="9" id="KW-1185">Reference proteome</keyword>
<evidence type="ECO:0000256" key="2">
    <source>
        <dbReference type="ARBA" id="ARBA00022692"/>
    </source>
</evidence>
<evidence type="ECO:0000256" key="1">
    <source>
        <dbReference type="ARBA" id="ARBA00004479"/>
    </source>
</evidence>
<evidence type="ECO:0000256" key="5">
    <source>
        <dbReference type="ARBA" id="ARBA00023136"/>
    </source>
</evidence>
<dbReference type="InterPro" id="IPR032675">
    <property type="entry name" value="LRR_dom_sf"/>
</dbReference>
<dbReference type="InterPro" id="IPR046956">
    <property type="entry name" value="RLP23-like"/>
</dbReference>
<keyword evidence="3" id="KW-0732">Signal</keyword>
<gene>
    <name evidence="8" type="ORF">HAX54_014610</name>
</gene>
<dbReference type="PANTHER" id="PTHR48063">
    <property type="entry name" value="LRR RECEPTOR-LIKE KINASE"/>
    <property type="match status" value="1"/>
</dbReference>
<dbReference type="Proteomes" id="UP000823775">
    <property type="component" value="Unassembled WGS sequence"/>
</dbReference>
<dbReference type="EMBL" id="JACEIK010000191">
    <property type="protein sequence ID" value="MCD7452000.1"/>
    <property type="molecule type" value="Genomic_DNA"/>
</dbReference>
<evidence type="ECO:0000313" key="9">
    <source>
        <dbReference type="Proteomes" id="UP000823775"/>
    </source>
</evidence>
<dbReference type="Gene3D" id="3.80.10.10">
    <property type="entry name" value="Ribonuclease Inhibitor"/>
    <property type="match status" value="4"/>
</dbReference>